<evidence type="ECO:0000313" key="3">
    <source>
        <dbReference type="EMBL" id="EPS25901.1"/>
    </source>
</evidence>
<evidence type="ECO:0000256" key="2">
    <source>
        <dbReference type="SAM" id="Phobius"/>
    </source>
</evidence>
<dbReference type="EMBL" id="KB644408">
    <property type="protein sequence ID" value="EPS25901.1"/>
    <property type="molecule type" value="Genomic_DNA"/>
</dbReference>
<dbReference type="HOGENOM" id="CLU_1142898_0_0_1"/>
<feature type="region of interest" description="Disordered" evidence="1">
    <location>
        <begin position="133"/>
        <end position="157"/>
    </location>
</feature>
<organism evidence="3 4">
    <name type="scientific">Penicillium oxalicum (strain 114-2 / CGMCC 5302)</name>
    <name type="common">Penicillium decumbens</name>
    <dbReference type="NCBI Taxonomy" id="933388"/>
    <lineage>
        <taxon>Eukaryota</taxon>
        <taxon>Fungi</taxon>
        <taxon>Dikarya</taxon>
        <taxon>Ascomycota</taxon>
        <taxon>Pezizomycotina</taxon>
        <taxon>Eurotiomycetes</taxon>
        <taxon>Eurotiomycetidae</taxon>
        <taxon>Eurotiales</taxon>
        <taxon>Aspergillaceae</taxon>
        <taxon>Penicillium</taxon>
    </lineage>
</organism>
<evidence type="ECO:0000313" key="4">
    <source>
        <dbReference type="Proteomes" id="UP000019376"/>
    </source>
</evidence>
<feature type="transmembrane region" description="Helical" evidence="2">
    <location>
        <begin position="176"/>
        <end position="198"/>
    </location>
</feature>
<keyword evidence="2" id="KW-1133">Transmembrane helix</keyword>
<protein>
    <submittedName>
        <fullName evidence="3">Uncharacterized protein</fullName>
    </submittedName>
</protein>
<keyword evidence="2" id="KW-0472">Membrane</keyword>
<feature type="compositionally biased region" description="Polar residues" evidence="1">
    <location>
        <begin position="133"/>
        <end position="155"/>
    </location>
</feature>
<sequence>MTTEGLLSHLLAIDKMQSAPFGITNFFFPYEMITLELPRAAFIGLALFPPFIRDPGGFLFHGTMPAERRSRAWMVETAQSQSPGRRAVQLPRRPALGHEVAFDWSSLTWSVWWADLSERTLFTYSLKWPNPTTQPKPVGSQPAQAGSTLGPNSNSPRRDPSLVLCWLLSGAGAWRYSCVCFIFRIFFPGFFLFLWLWLINGNDLLLLSIAIYSETCKGAAPSGFAPPLLAPAFRRCNCEWLLN</sequence>
<proteinExistence type="predicted"/>
<reference evidence="3 4" key="1">
    <citation type="journal article" date="2013" name="PLoS ONE">
        <title>Genomic and secretomic analyses reveal unique features of the lignocellulolytic enzyme system of Penicillium decumbens.</title>
        <authorList>
            <person name="Liu G."/>
            <person name="Zhang L."/>
            <person name="Wei X."/>
            <person name="Zou G."/>
            <person name="Qin Y."/>
            <person name="Ma L."/>
            <person name="Li J."/>
            <person name="Zheng H."/>
            <person name="Wang S."/>
            <person name="Wang C."/>
            <person name="Xun L."/>
            <person name="Zhao G.-P."/>
            <person name="Zhou Z."/>
            <person name="Qu Y."/>
        </authorList>
    </citation>
    <scope>NUCLEOTIDE SEQUENCE [LARGE SCALE GENOMIC DNA]</scope>
    <source>
        <strain evidence="4">114-2 / CGMCC 5302</strain>
    </source>
</reference>
<name>S7ZB53_PENO1</name>
<keyword evidence="4" id="KW-1185">Reference proteome</keyword>
<gene>
    <name evidence="3" type="ORF">PDE_00837</name>
</gene>
<accession>S7ZB53</accession>
<evidence type="ECO:0000256" key="1">
    <source>
        <dbReference type="SAM" id="MobiDB-lite"/>
    </source>
</evidence>
<dbReference type="AlphaFoldDB" id="S7ZB53"/>
<keyword evidence="2" id="KW-0812">Transmembrane</keyword>
<dbReference type="Proteomes" id="UP000019376">
    <property type="component" value="Unassembled WGS sequence"/>
</dbReference>